<accession>A0A5E4PL44</accession>
<proteinExistence type="predicted"/>
<organism evidence="1 2">
    <name type="scientific">Aquicella siphonis</name>
    <dbReference type="NCBI Taxonomy" id="254247"/>
    <lineage>
        <taxon>Bacteria</taxon>
        <taxon>Pseudomonadati</taxon>
        <taxon>Pseudomonadota</taxon>
        <taxon>Gammaproteobacteria</taxon>
        <taxon>Legionellales</taxon>
        <taxon>Coxiellaceae</taxon>
        <taxon>Aquicella</taxon>
    </lineage>
</organism>
<protein>
    <submittedName>
        <fullName evidence="1">Uncharacterized protein</fullName>
    </submittedName>
</protein>
<reference evidence="1 2" key="1">
    <citation type="submission" date="2019-08" db="EMBL/GenBank/DDBJ databases">
        <authorList>
            <person name="Guy L."/>
        </authorList>
    </citation>
    <scope>NUCLEOTIDE SEQUENCE [LARGE SCALE GENOMIC DNA]</scope>
    <source>
        <strain evidence="1 2">SGT-108</strain>
    </source>
</reference>
<sequence>MLAGFMILTGKGEKTTMKVALIGLVKMGSALAIEVC</sequence>
<evidence type="ECO:0000313" key="1">
    <source>
        <dbReference type="EMBL" id="VVC77131.1"/>
    </source>
</evidence>
<keyword evidence="2" id="KW-1185">Reference proteome</keyword>
<dbReference type="EMBL" id="LR699120">
    <property type="protein sequence ID" value="VVC77131.1"/>
    <property type="molecule type" value="Genomic_DNA"/>
</dbReference>
<name>A0A5E4PL44_9COXI</name>
<gene>
    <name evidence="1" type="ORF">AQUSIP_24580</name>
</gene>
<evidence type="ECO:0000313" key="2">
    <source>
        <dbReference type="Proteomes" id="UP000324194"/>
    </source>
</evidence>
<dbReference type="Proteomes" id="UP000324194">
    <property type="component" value="Chromosome 2"/>
</dbReference>
<dbReference type="AlphaFoldDB" id="A0A5E4PL44"/>
<dbReference type="KEGG" id="asip:AQUSIP_24580"/>